<dbReference type="PANTHER" id="PTHR33383:SF1">
    <property type="entry name" value="MEMBRANE PROTEIN INSERTION EFFICIENCY FACTOR-RELATED"/>
    <property type="match status" value="1"/>
</dbReference>
<dbReference type="AlphaFoldDB" id="A0A1B0ZL73"/>
<feature type="compositionally biased region" description="Basic and acidic residues" evidence="2">
    <location>
        <begin position="79"/>
        <end position="93"/>
    </location>
</feature>
<dbReference type="SMART" id="SM01234">
    <property type="entry name" value="Haemolytic"/>
    <property type="match status" value="1"/>
</dbReference>
<gene>
    <name evidence="3" type="ORF">DAD186_21380</name>
</gene>
<dbReference type="STRING" id="1630135.DAD186_21380"/>
<dbReference type="InterPro" id="IPR002696">
    <property type="entry name" value="Membr_insert_effic_factor_YidD"/>
</dbReference>
<dbReference type="EMBL" id="CP012117">
    <property type="protein sequence ID" value="ANP28688.1"/>
    <property type="molecule type" value="Genomic_DNA"/>
</dbReference>
<keyword evidence="1" id="KW-0472">Membrane</keyword>
<dbReference type="GO" id="GO:0005886">
    <property type="term" value="C:plasma membrane"/>
    <property type="evidence" value="ECO:0007669"/>
    <property type="project" value="UniProtKB-SubCell"/>
</dbReference>
<dbReference type="KEGG" id="dva:DAD186_21380"/>
<evidence type="ECO:0000313" key="3">
    <source>
        <dbReference type="EMBL" id="ANP28688.1"/>
    </source>
</evidence>
<comment type="similarity">
    <text evidence="1">Belongs to the UPF0161 family.</text>
</comment>
<dbReference type="RefSeq" id="WP_065248627.1">
    <property type="nucleotide sequence ID" value="NZ_CP012117.1"/>
</dbReference>
<dbReference type="PATRIC" id="fig|1630135.4.peg.2139"/>
<accession>A0A1B0ZL73</accession>
<organism evidence="3 4">
    <name type="scientific">Dermabacter vaginalis</name>
    <dbReference type="NCBI Taxonomy" id="1630135"/>
    <lineage>
        <taxon>Bacteria</taxon>
        <taxon>Bacillati</taxon>
        <taxon>Actinomycetota</taxon>
        <taxon>Actinomycetes</taxon>
        <taxon>Micrococcales</taxon>
        <taxon>Dermabacteraceae</taxon>
        <taxon>Dermabacter</taxon>
    </lineage>
</organism>
<name>A0A1B0ZL73_9MICO</name>
<proteinExistence type="inferred from homology"/>
<evidence type="ECO:0000313" key="4">
    <source>
        <dbReference type="Proteomes" id="UP000092596"/>
    </source>
</evidence>
<dbReference type="Pfam" id="PF01809">
    <property type="entry name" value="YidD"/>
    <property type="match status" value="1"/>
</dbReference>
<reference evidence="3 4" key="1">
    <citation type="submission" date="2015-06" db="EMBL/GenBank/DDBJ databases">
        <title>Investigation of pathophysiology for high-risk pregnancy and development of treatment modality based on it.</title>
        <authorList>
            <person name="Kim B.-C."/>
            <person name="Lim S."/>
        </authorList>
    </citation>
    <scope>NUCLEOTIDE SEQUENCE [LARGE SCALE GENOMIC DNA]</scope>
    <source>
        <strain evidence="3 4">AD1-86</strain>
    </source>
</reference>
<dbReference type="HAMAP" id="MF_00386">
    <property type="entry name" value="UPF0161_YidD"/>
    <property type="match status" value="1"/>
</dbReference>
<dbReference type="Proteomes" id="UP000092596">
    <property type="component" value="Chromosome"/>
</dbReference>
<protein>
    <recommendedName>
        <fullName evidence="1">Putative membrane protein insertion efficiency factor</fullName>
    </recommendedName>
</protein>
<dbReference type="PANTHER" id="PTHR33383">
    <property type="entry name" value="MEMBRANE PROTEIN INSERTION EFFICIENCY FACTOR-RELATED"/>
    <property type="match status" value="1"/>
</dbReference>
<sequence length="93" mass="10317">MKATVGILRAYQRGISPYLPSACMYTPVCSQYAVDSIRRHGTVKGLLLTAWRILRCNPLSHGGIDPTPAPGMWTNPKPVTERDTENPKFAHTH</sequence>
<evidence type="ECO:0000256" key="2">
    <source>
        <dbReference type="SAM" id="MobiDB-lite"/>
    </source>
</evidence>
<feature type="region of interest" description="Disordered" evidence="2">
    <location>
        <begin position="65"/>
        <end position="93"/>
    </location>
</feature>
<comment type="function">
    <text evidence="1">Could be involved in insertion of integral membrane proteins into the membrane.</text>
</comment>
<evidence type="ECO:0000256" key="1">
    <source>
        <dbReference type="HAMAP-Rule" id="MF_00386"/>
    </source>
</evidence>
<comment type="subcellular location">
    <subcellularLocation>
        <location evidence="1">Cell membrane</location>
        <topology evidence="1">Peripheral membrane protein</topology>
        <orientation evidence="1">Cytoplasmic side</orientation>
    </subcellularLocation>
</comment>
<dbReference type="NCBIfam" id="TIGR00278">
    <property type="entry name" value="membrane protein insertion efficiency factor YidD"/>
    <property type="match status" value="1"/>
</dbReference>
<keyword evidence="1" id="KW-1003">Cell membrane</keyword>